<dbReference type="Proteomes" id="UP000466345">
    <property type="component" value="Unassembled WGS sequence"/>
</dbReference>
<accession>A0A7K0C9A7</accession>
<reference evidence="2 3" key="1">
    <citation type="submission" date="2019-10" db="EMBL/GenBank/DDBJ databases">
        <title>Streptomyces smaragdinus sp. nov. and Streptomyces fabii sp. nov., isolated from the gut of fungus growing-termite Macrotermes natalensis.</title>
        <authorList>
            <person name="Schwitalla J."/>
            <person name="Benndorf R."/>
            <person name="Martin K."/>
            <person name="De Beer W."/>
            <person name="Kaster A.-K."/>
            <person name="Vollmers J."/>
            <person name="Poulsen M."/>
            <person name="Beemelmanns C."/>
        </authorList>
    </citation>
    <scope>NUCLEOTIDE SEQUENCE [LARGE SCALE GENOMIC DNA]</scope>
    <source>
        <strain evidence="2 3">RB5</strain>
    </source>
</reference>
<evidence type="ECO:0000313" key="2">
    <source>
        <dbReference type="EMBL" id="MQY10045.1"/>
    </source>
</evidence>
<evidence type="ECO:0000256" key="1">
    <source>
        <dbReference type="SAM" id="MobiDB-lite"/>
    </source>
</evidence>
<feature type="region of interest" description="Disordered" evidence="1">
    <location>
        <begin position="351"/>
        <end position="377"/>
    </location>
</feature>
<name>A0A7K0C9A7_9ACTN</name>
<organism evidence="2 3">
    <name type="scientific">Streptomyces smaragdinus</name>
    <dbReference type="NCBI Taxonomy" id="2585196"/>
    <lineage>
        <taxon>Bacteria</taxon>
        <taxon>Bacillati</taxon>
        <taxon>Actinomycetota</taxon>
        <taxon>Actinomycetes</taxon>
        <taxon>Kitasatosporales</taxon>
        <taxon>Streptomycetaceae</taxon>
        <taxon>Streptomyces</taxon>
    </lineage>
</organism>
<comment type="caution">
    <text evidence="2">The sequence shown here is derived from an EMBL/GenBank/DDBJ whole genome shotgun (WGS) entry which is preliminary data.</text>
</comment>
<proteinExistence type="predicted"/>
<protein>
    <submittedName>
        <fullName evidence="2">Uncharacterized protein</fullName>
    </submittedName>
</protein>
<sequence length="421" mass="46840">MVLSSLIRRPGDDRPLVCCPVCDHHPVLPSRDEALDFRKCVRCQGENRWLALPHPDDHLCAVCRRECPDCRATTDHEGRLCRSCRGDCRTCGEPMTDRDLEGLPDEVLRVPAESRRDQLRRFDKIYFPIPAGRTRCARCRTALDSTDPVRQVLAALPQKVVLACGGNLPPTTIAAIRRELTTRTPLQLIQRIERRWWGGWADRPLRHRPADDYDEDAYGPDDVALWLLAATACTNRCEDGWLYATHPAAQDTPCPACRAGRDLPHRRRRREEAGDDTDGAPAARSLQAAVDWRPPIAECPGRDGACGSPVADGYTQCPECLDWPPCPACARRRVPPTHSGPCRACERLAAEMTPPPPREPRPDTDEDFVPEDTSPAARTVTQAVHWRPPQYECPGMDGICGRPVTTENALCDTCLTTGDDA</sequence>
<gene>
    <name evidence="2" type="ORF">SRB5_01490</name>
</gene>
<evidence type="ECO:0000313" key="3">
    <source>
        <dbReference type="Proteomes" id="UP000466345"/>
    </source>
</evidence>
<dbReference type="EMBL" id="WEGJ01000001">
    <property type="protein sequence ID" value="MQY10045.1"/>
    <property type="molecule type" value="Genomic_DNA"/>
</dbReference>
<keyword evidence="3" id="KW-1185">Reference proteome</keyword>
<dbReference type="AlphaFoldDB" id="A0A7K0C9A7"/>